<sequence>MLAIKYLAHNNFYYRWNYFVESDSHYRVAFLWLSFYHHSEGFHVVSLPNGVEFTYFDYFFFEWSLFIGDLFLLILVVWQIAEQ</sequence>
<keyword evidence="1" id="KW-1133">Transmembrane helix</keyword>
<protein>
    <submittedName>
        <fullName evidence="2">Uncharacterized protein</fullName>
    </submittedName>
</protein>
<accession>A0A368LLU5</accession>
<comment type="caution">
    <text evidence="2">The sequence shown here is derived from an EMBL/GenBank/DDBJ whole genome shotgun (WGS) entry which is preliminary data.</text>
</comment>
<proteinExistence type="predicted"/>
<keyword evidence="1" id="KW-0812">Transmembrane</keyword>
<gene>
    <name evidence="2" type="ORF">CIK83_03845</name>
</gene>
<dbReference type="Proteomes" id="UP000252479">
    <property type="component" value="Unassembled WGS sequence"/>
</dbReference>
<feature type="transmembrane region" description="Helical" evidence="1">
    <location>
        <begin position="58"/>
        <end position="81"/>
    </location>
</feature>
<reference evidence="2 3" key="1">
    <citation type="journal article" date="2017" name="Elife">
        <title>Extensive horizontal gene transfer in cheese-associated bacteria.</title>
        <authorList>
            <person name="Bonham K.S."/>
            <person name="Wolfe B.E."/>
            <person name="Dutton R.J."/>
        </authorList>
    </citation>
    <scope>NUCLEOTIDE SEQUENCE [LARGE SCALE GENOMIC DNA]</scope>
    <source>
        <strain evidence="2 3">JB196</strain>
    </source>
</reference>
<evidence type="ECO:0000256" key="1">
    <source>
        <dbReference type="SAM" id="Phobius"/>
    </source>
</evidence>
<evidence type="ECO:0000313" key="3">
    <source>
        <dbReference type="Proteomes" id="UP000252479"/>
    </source>
</evidence>
<keyword evidence="1" id="KW-0472">Membrane</keyword>
<dbReference type="EMBL" id="QPGL01000001">
    <property type="protein sequence ID" value="RCS72808.1"/>
    <property type="molecule type" value="Genomic_DNA"/>
</dbReference>
<organism evidence="2 3">
    <name type="scientific">Vibrio casei</name>
    <dbReference type="NCBI Taxonomy" id="673372"/>
    <lineage>
        <taxon>Bacteria</taxon>
        <taxon>Pseudomonadati</taxon>
        <taxon>Pseudomonadota</taxon>
        <taxon>Gammaproteobacteria</taxon>
        <taxon>Vibrionales</taxon>
        <taxon>Vibrionaceae</taxon>
        <taxon>Vibrio</taxon>
    </lineage>
</organism>
<keyword evidence="3" id="KW-1185">Reference proteome</keyword>
<evidence type="ECO:0000313" key="2">
    <source>
        <dbReference type="EMBL" id="RCS72808.1"/>
    </source>
</evidence>
<dbReference type="AlphaFoldDB" id="A0A368LLU5"/>
<name>A0A368LLU5_9VIBR</name>